<dbReference type="Pfam" id="PF00005">
    <property type="entry name" value="ABC_tran"/>
    <property type="match status" value="1"/>
</dbReference>
<organism evidence="10 11">
    <name type="scientific">Cellvibrio fontiphilus</name>
    <dbReference type="NCBI Taxonomy" id="1815559"/>
    <lineage>
        <taxon>Bacteria</taxon>
        <taxon>Pseudomonadati</taxon>
        <taxon>Pseudomonadota</taxon>
        <taxon>Gammaproteobacteria</taxon>
        <taxon>Cellvibrionales</taxon>
        <taxon>Cellvibrionaceae</taxon>
        <taxon>Cellvibrio</taxon>
    </lineage>
</organism>
<evidence type="ECO:0000256" key="4">
    <source>
        <dbReference type="ARBA" id="ARBA00022840"/>
    </source>
</evidence>
<evidence type="ECO:0000313" key="11">
    <source>
        <dbReference type="Proteomes" id="UP001595555"/>
    </source>
</evidence>
<reference evidence="11" key="1">
    <citation type="journal article" date="2019" name="Int. J. Syst. Evol. Microbiol.">
        <title>The Global Catalogue of Microorganisms (GCM) 10K type strain sequencing project: providing services to taxonomists for standard genome sequencing and annotation.</title>
        <authorList>
            <consortium name="The Broad Institute Genomics Platform"/>
            <consortium name="The Broad Institute Genome Sequencing Center for Infectious Disease"/>
            <person name="Wu L."/>
            <person name="Ma J."/>
        </authorList>
    </citation>
    <scope>NUCLEOTIDE SEQUENCE [LARGE SCALE GENOMIC DNA]</scope>
    <source>
        <strain evidence="11">KCTC 52237</strain>
    </source>
</reference>
<keyword evidence="5 7" id="KW-1133">Transmembrane helix</keyword>
<dbReference type="InterPro" id="IPR003593">
    <property type="entry name" value="AAA+_ATPase"/>
</dbReference>
<feature type="transmembrane region" description="Helical" evidence="7">
    <location>
        <begin position="257"/>
        <end position="274"/>
    </location>
</feature>
<name>A0ABV7FMT6_9GAMM</name>
<keyword evidence="4" id="KW-0067">ATP-binding</keyword>
<evidence type="ECO:0000256" key="3">
    <source>
        <dbReference type="ARBA" id="ARBA00022741"/>
    </source>
</evidence>
<dbReference type="CDD" id="cd07346">
    <property type="entry name" value="ABC_6TM_exporters"/>
    <property type="match status" value="1"/>
</dbReference>
<keyword evidence="6 7" id="KW-0472">Membrane</keyword>
<protein>
    <submittedName>
        <fullName evidence="10">Peptidase domain-containing ABC transporter</fullName>
    </submittedName>
</protein>
<feature type="transmembrane region" description="Helical" evidence="7">
    <location>
        <begin position="60"/>
        <end position="82"/>
    </location>
</feature>
<dbReference type="PROSITE" id="PS50929">
    <property type="entry name" value="ABC_TM1F"/>
    <property type="match status" value="1"/>
</dbReference>
<dbReference type="PANTHER" id="PTHR43394:SF1">
    <property type="entry name" value="ATP-BINDING CASSETTE SUB-FAMILY B MEMBER 10, MITOCHONDRIAL"/>
    <property type="match status" value="1"/>
</dbReference>
<dbReference type="InterPro" id="IPR039421">
    <property type="entry name" value="Type_1_exporter"/>
</dbReference>
<dbReference type="SUPFAM" id="SSF52540">
    <property type="entry name" value="P-loop containing nucleoside triphosphate hydrolases"/>
    <property type="match status" value="1"/>
</dbReference>
<dbReference type="PROSITE" id="PS50893">
    <property type="entry name" value="ABC_TRANSPORTER_2"/>
    <property type="match status" value="1"/>
</dbReference>
<evidence type="ECO:0000256" key="2">
    <source>
        <dbReference type="ARBA" id="ARBA00022692"/>
    </source>
</evidence>
<dbReference type="EMBL" id="JBHRTF010000015">
    <property type="protein sequence ID" value="MFC3117189.1"/>
    <property type="molecule type" value="Genomic_DNA"/>
</dbReference>
<gene>
    <name evidence="10" type="ORF">ACFODX_16595</name>
</gene>
<sequence>MNEQSKKDSGLKLFLRLLALIKPYRKAMLKGVIAAPLIGLLTLAPPYFTKLLFDHAGADYNYSLMTLLVIGILSFSVASALAEATLTYYSNYLSIKLESAFHLLFFNHIQHLPYRFFYQRQTGEISSRFQDLKQALESVHSFLNITVGQGIYLLIIPPFLFWLHWQLALIALLTLPISAAIVYWSSNKLHNTWRHVVESHADLEANQMQMLNQIATIKLLQLETDNYQTTSQQLTRILQAHLRAQGISALLRLTEKLVNILALAIFTWFGWHYVMRGEISLGDFVAFTAYIGYLRYPATDIIGFFSQFQHWAVHLERIFEYLDVAPEQNSLQASYPAATLIAADAPGTIRFHNVSFAYKPDEPVLQNISLEVPAGELLAISGTSGSGKSSLLRLLTRIECDYQGEITINNKRLEDIPLHQWRRQIAVVSQDIELFNGSLRDNLYLGTHKHWDNSKDRADLQQVIHICGLDDIISNLAAGLDTPVNERGVTFSGGQRQRIALARALLRQSPYVFLDEATAHLDEGTEKLVIQRLVNHLRNTGTSLIMITHNQAIAQLMNRCIQIENGRLVRPAHSPLEQSLPLLTNTPEPTA</sequence>
<keyword evidence="3" id="KW-0547">Nucleotide-binding</keyword>
<feature type="transmembrane region" description="Helical" evidence="7">
    <location>
        <begin position="27"/>
        <end position="48"/>
    </location>
</feature>
<dbReference type="Proteomes" id="UP001595555">
    <property type="component" value="Unassembled WGS sequence"/>
</dbReference>
<keyword evidence="11" id="KW-1185">Reference proteome</keyword>
<dbReference type="Gene3D" id="3.40.50.300">
    <property type="entry name" value="P-loop containing nucleotide triphosphate hydrolases"/>
    <property type="match status" value="1"/>
</dbReference>
<evidence type="ECO:0000313" key="10">
    <source>
        <dbReference type="EMBL" id="MFC3117189.1"/>
    </source>
</evidence>
<dbReference type="SMART" id="SM00382">
    <property type="entry name" value="AAA"/>
    <property type="match status" value="1"/>
</dbReference>
<accession>A0ABV7FMT6</accession>
<keyword evidence="2 7" id="KW-0812">Transmembrane</keyword>
<dbReference type="InterPro" id="IPR027417">
    <property type="entry name" value="P-loop_NTPase"/>
</dbReference>
<dbReference type="InterPro" id="IPR017871">
    <property type="entry name" value="ABC_transporter-like_CS"/>
</dbReference>
<dbReference type="Gene3D" id="1.20.1560.10">
    <property type="entry name" value="ABC transporter type 1, transmembrane domain"/>
    <property type="match status" value="1"/>
</dbReference>
<feature type="domain" description="ABC transporter" evidence="8">
    <location>
        <begin position="349"/>
        <end position="590"/>
    </location>
</feature>
<evidence type="ECO:0000256" key="1">
    <source>
        <dbReference type="ARBA" id="ARBA00004651"/>
    </source>
</evidence>
<evidence type="ECO:0000256" key="6">
    <source>
        <dbReference type="ARBA" id="ARBA00023136"/>
    </source>
</evidence>
<dbReference type="InterPro" id="IPR003439">
    <property type="entry name" value="ABC_transporter-like_ATP-bd"/>
</dbReference>
<evidence type="ECO:0000259" key="8">
    <source>
        <dbReference type="PROSITE" id="PS50893"/>
    </source>
</evidence>
<dbReference type="InterPro" id="IPR036640">
    <property type="entry name" value="ABC1_TM_sf"/>
</dbReference>
<comment type="caution">
    <text evidence="10">The sequence shown here is derived from an EMBL/GenBank/DDBJ whole genome shotgun (WGS) entry which is preliminary data.</text>
</comment>
<feature type="domain" description="ABC transmembrane type-1" evidence="9">
    <location>
        <begin position="37"/>
        <end position="310"/>
    </location>
</feature>
<dbReference type="PANTHER" id="PTHR43394">
    <property type="entry name" value="ATP-DEPENDENT PERMEASE MDL1, MITOCHONDRIAL"/>
    <property type="match status" value="1"/>
</dbReference>
<dbReference type="SUPFAM" id="SSF90123">
    <property type="entry name" value="ABC transporter transmembrane region"/>
    <property type="match status" value="1"/>
</dbReference>
<dbReference type="RefSeq" id="WP_378121229.1">
    <property type="nucleotide sequence ID" value="NZ_JBHRTF010000015.1"/>
</dbReference>
<dbReference type="InterPro" id="IPR011527">
    <property type="entry name" value="ABC1_TM_dom"/>
</dbReference>
<evidence type="ECO:0000256" key="7">
    <source>
        <dbReference type="SAM" id="Phobius"/>
    </source>
</evidence>
<proteinExistence type="predicted"/>
<dbReference type="PROSITE" id="PS00211">
    <property type="entry name" value="ABC_TRANSPORTER_1"/>
    <property type="match status" value="1"/>
</dbReference>
<evidence type="ECO:0000256" key="5">
    <source>
        <dbReference type="ARBA" id="ARBA00022989"/>
    </source>
</evidence>
<dbReference type="Pfam" id="PF00664">
    <property type="entry name" value="ABC_membrane"/>
    <property type="match status" value="1"/>
</dbReference>
<feature type="transmembrane region" description="Helical" evidence="7">
    <location>
        <begin position="142"/>
        <end position="161"/>
    </location>
</feature>
<comment type="subcellular location">
    <subcellularLocation>
        <location evidence="1">Cell membrane</location>
        <topology evidence="1">Multi-pass membrane protein</topology>
    </subcellularLocation>
</comment>
<evidence type="ECO:0000259" key="9">
    <source>
        <dbReference type="PROSITE" id="PS50929"/>
    </source>
</evidence>
<feature type="transmembrane region" description="Helical" evidence="7">
    <location>
        <begin position="167"/>
        <end position="185"/>
    </location>
</feature>